<accession>A0A090CY51</accession>
<dbReference type="InterPro" id="IPR004481">
    <property type="entry name" value="K/Na/Ca-exchanger"/>
</dbReference>
<organism evidence="7 8">
    <name type="scientific">Candidatus Criblamydia sequanensis CRIB-18</name>
    <dbReference type="NCBI Taxonomy" id="1437425"/>
    <lineage>
        <taxon>Bacteria</taxon>
        <taxon>Pseudomonadati</taxon>
        <taxon>Chlamydiota</taxon>
        <taxon>Chlamydiia</taxon>
        <taxon>Parachlamydiales</taxon>
        <taxon>Candidatus Criblamydiaceae</taxon>
        <taxon>Candidatus Criblamydia</taxon>
    </lineage>
</organism>
<dbReference type="PANTHER" id="PTHR10846">
    <property type="entry name" value="SODIUM/POTASSIUM/CALCIUM EXCHANGER"/>
    <property type="match status" value="1"/>
</dbReference>
<feature type="domain" description="Sodium/calcium exchanger membrane region" evidence="6">
    <location>
        <begin position="177"/>
        <end position="319"/>
    </location>
</feature>
<evidence type="ECO:0000256" key="1">
    <source>
        <dbReference type="ARBA" id="ARBA00004141"/>
    </source>
</evidence>
<dbReference type="eggNOG" id="COG0530">
    <property type="taxonomic scope" value="Bacteria"/>
</dbReference>
<dbReference type="Proteomes" id="UP000031552">
    <property type="component" value="Unassembled WGS sequence"/>
</dbReference>
<feature type="transmembrane region" description="Helical" evidence="5">
    <location>
        <begin position="130"/>
        <end position="148"/>
    </location>
</feature>
<protein>
    <submittedName>
        <fullName evidence="7">Ca2+/Na+ antiporter</fullName>
    </submittedName>
</protein>
<dbReference type="AlphaFoldDB" id="A0A090CY51"/>
<dbReference type="NCBIfam" id="TIGR00367">
    <property type="entry name" value="calcium/sodium antiporter"/>
    <property type="match status" value="1"/>
</dbReference>
<keyword evidence="4 5" id="KW-0472">Membrane</keyword>
<dbReference type="OrthoDB" id="9794225at2"/>
<comment type="subcellular location">
    <subcellularLocation>
        <location evidence="1">Membrane</location>
        <topology evidence="1">Multi-pass membrane protein</topology>
    </subcellularLocation>
</comment>
<dbReference type="InterPro" id="IPR044880">
    <property type="entry name" value="NCX_ion-bd_dom_sf"/>
</dbReference>
<feature type="transmembrane region" description="Helical" evidence="5">
    <location>
        <begin position="78"/>
        <end position="96"/>
    </location>
</feature>
<evidence type="ECO:0000313" key="7">
    <source>
        <dbReference type="EMBL" id="CDR33287.1"/>
    </source>
</evidence>
<feature type="transmembrane region" description="Helical" evidence="5">
    <location>
        <begin position="332"/>
        <end position="351"/>
    </location>
</feature>
<keyword evidence="3 5" id="KW-1133">Transmembrane helix</keyword>
<reference evidence="7" key="2">
    <citation type="submission" date="2014-09" db="EMBL/GenBank/DDBJ databases">
        <title>Criblamydia sequanensis harbors a mega-plasmid encoding arsenite resistance.</title>
        <authorList>
            <person name="Bertelli C."/>
            <person name="Goesmann A."/>
            <person name="Greub G."/>
        </authorList>
    </citation>
    <scope>NUCLEOTIDE SEQUENCE [LARGE SCALE GENOMIC DNA]</scope>
    <source>
        <strain evidence="7">CRIB-18</strain>
    </source>
</reference>
<evidence type="ECO:0000256" key="2">
    <source>
        <dbReference type="ARBA" id="ARBA00022692"/>
    </source>
</evidence>
<dbReference type="EMBL" id="CCEJ010000003">
    <property type="protein sequence ID" value="CDR33287.1"/>
    <property type="molecule type" value="Genomic_DNA"/>
</dbReference>
<gene>
    <name evidence="7" type="ORF">CSEC_0450</name>
</gene>
<evidence type="ECO:0000256" key="4">
    <source>
        <dbReference type="ARBA" id="ARBA00023136"/>
    </source>
</evidence>
<keyword evidence="2 5" id="KW-0812">Transmembrane</keyword>
<comment type="caution">
    <text evidence="7">The sequence shown here is derived from an EMBL/GenBank/DDBJ whole genome shotgun (WGS) entry which is preliminary data.</text>
</comment>
<evidence type="ECO:0000256" key="5">
    <source>
        <dbReference type="SAM" id="Phobius"/>
    </source>
</evidence>
<reference evidence="7" key="1">
    <citation type="submission" date="2013-12" db="EMBL/GenBank/DDBJ databases">
        <authorList>
            <person name="Linke B."/>
        </authorList>
    </citation>
    <scope>NUCLEOTIDE SEQUENCE [LARGE SCALE GENOMIC DNA]</scope>
    <source>
        <strain evidence="7">CRIB-18</strain>
    </source>
</reference>
<feature type="transmembrane region" description="Helical" evidence="5">
    <location>
        <begin position="211"/>
        <end position="233"/>
    </location>
</feature>
<feature type="transmembrane region" description="Helical" evidence="5">
    <location>
        <begin position="302"/>
        <end position="320"/>
    </location>
</feature>
<keyword evidence="8" id="KW-1185">Reference proteome</keyword>
<feature type="transmembrane region" description="Helical" evidence="5">
    <location>
        <begin position="245"/>
        <end position="268"/>
    </location>
</feature>
<dbReference type="RefSeq" id="WP_041016805.1">
    <property type="nucleotide sequence ID" value="NZ_CCEJ010000003.1"/>
</dbReference>
<dbReference type="GO" id="GO:0006874">
    <property type="term" value="P:intracellular calcium ion homeostasis"/>
    <property type="evidence" value="ECO:0007669"/>
    <property type="project" value="TreeGrafter"/>
</dbReference>
<dbReference type="PANTHER" id="PTHR10846:SF8">
    <property type="entry name" value="INNER MEMBRANE PROTEIN YRBG"/>
    <property type="match status" value="1"/>
</dbReference>
<dbReference type="GO" id="GO:0008273">
    <property type="term" value="F:calcium, potassium:sodium antiporter activity"/>
    <property type="evidence" value="ECO:0007669"/>
    <property type="project" value="TreeGrafter"/>
</dbReference>
<feature type="domain" description="Sodium/calcium exchanger membrane region" evidence="6">
    <location>
        <begin position="5"/>
        <end position="144"/>
    </location>
</feature>
<proteinExistence type="predicted"/>
<dbReference type="GO" id="GO:0005262">
    <property type="term" value="F:calcium channel activity"/>
    <property type="evidence" value="ECO:0007669"/>
    <property type="project" value="TreeGrafter"/>
</dbReference>
<evidence type="ECO:0000256" key="3">
    <source>
        <dbReference type="ARBA" id="ARBA00022989"/>
    </source>
</evidence>
<name>A0A090CY51_9BACT</name>
<dbReference type="GO" id="GO:0005886">
    <property type="term" value="C:plasma membrane"/>
    <property type="evidence" value="ECO:0007669"/>
    <property type="project" value="TreeGrafter"/>
</dbReference>
<evidence type="ECO:0000313" key="8">
    <source>
        <dbReference type="Proteomes" id="UP000031552"/>
    </source>
</evidence>
<sequence length="357" mass="37998">MLLILALMFMALAAMVIGAELLVLGASRLAAMVGVSPLVIGLTIVSFGTSAPEFVVSIKGALTNHSDLVVGNCIGSNIFNVLFILGACAVVAPLVVTKQLIRLDVPIMIGSNLIFLWLSIDGIIDRYEGLLLLTGFTLYNWFIIRKSLQENSSKSGMSESPSCNVKSSSTLAIIKQLGLITIGLIFCISGAELMVDNAVTLARILGVSELIIGLTIVSIGTSLPEVATSIVATIRGQRDIAIGNVVGSCIFNILGVIGLAGLIAPAGITVAPSVLRFDLPVAIAASIACLPIFFTDYKISKWEGFLFLFYYVAYITYLILDAKQHEVLPMVGIAMLFTIPLTILTLLVIVYRSIRSN</sequence>
<dbReference type="STRING" id="1437425.CSEC_0450"/>
<feature type="transmembrane region" description="Helical" evidence="5">
    <location>
        <begin position="274"/>
        <end position="295"/>
    </location>
</feature>
<dbReference type="InterPro" id="IPR004837">
    <property type="entry name" value="NaCa_Exmemb"/>
</dbReference>
<evidence type="ECO:0000259" key="6">
    <source>
        <dbReference type="Pfam" id="PF01699"/>
    </source>
</evidence>
<dbReference type="Pfam" id="PF01699">
    <property type="entry name" value="Na_Ca_ex"/>
    <property type="match status" value="2"/>
</dbReference>
<dbReference type="Gene3D" id="1.20.1420.30">
    <property type="entry name" value="NCX, central ion-binding region"/>
    <property type="match status" value="2"/>
</dbReference>
<feature type="transmembrane region" description="Helical" evidence="5">
    <location>
        <begin position="169"/>
        <end position="191"/>
    </location>
</feature>